<reference evidence="4 5" key="1">
    <citation type="submission" date="2016-09" db="EMBL/GenBank/DDBJ databases">
        <authorList>
            <person name="Capua I."/>
            <person name="De Benedictis P."/>
            <person name="Joannis T."/>
            <person name="Lombin L.H."/>
            <person name="Cattoli G."/>
        </authorList>
    </citation>
    <scope>NUCLEOTIDE SEQUENCE [LARGE SCALE GENOMIC DNA]</scope>
    <source>
        <strain evidence="4 5">UB20</strain>
    </source>
</reference>
<evidence type="ECO:0000259" key="2">
    <source>
        <dbReference type="Pfam" id="PF13635"/>
    </source>
</evidence>
<evidence type="ECO:0000313" key="4">
    <source>
        <dbReference type="EMBL" id="SCQ18117.1"/>
    </source>
</evidence>
<organism evidence="4 5">
    <name type="scientific">Tannerella forsythia</name>
    <name type="common">Bacteroides forsythus</name>
    <dbReference type="NCBI Taxonomy" id="28112"/>
    <lineage>
        <taxon>Bacteria</taxon>
        <taxon>Pseudomonadati</taxon>
        <taxon>Bacteroidota</taxon>
        <taxon>Bacteroidia</taxon>
        <taxon>Bacteroidales</taxon>
        <taxon>Tannerellaceae</taxon>
        <taxon>Tannerella</taxon>
    </lineage>
</organism>
<reference evidence="3 6" key="2">
    <citation type="submission" date="2017-09" db="EMBL/GenBank/DDBJ databases">
        <title>Phase variable restriction modification systems are present in the genome sequences of periodontal pathogens Prevotella intermedia, Tannerella forsythia and Porphyromonas gingivalis.</title>
        <authorList>
            <person name="Haigh R.D."/>
            <person name="Crawford L."/>
            <person name="Ralph J."/>
            <person name="Wanford J."/>
            <person name="Vartoukian S.R."/>
            <person name="Hijazib K."/>
            <person name="Wade W."/>
            <person name="Oggioni M.R."/>
        </authorList>
    </citation>
    <scope>NUCLEOTIDE SEQUENCE [LARGE SCALE GENOMIC DNA]</scope>
    <source>
        <strain evidence="3 6">WW11663</strain>
    </source>
</reference>
<dbReference type="EMBL" id="NSLJ01000028">
    <property type="protein sequence ID" value="PDP43104.1"/>
    <property type="molecule type" value="Genomic_DNA"/>
</dbReference>
<dbReference type="InterPro" id="IPR041682">
    <property type="entry name" value="AAA_14"/>
</dbReference>
<dbReference type="AlphaFoldDB" id="A0A1D3UD87"/>
<dbReference type="PANTHER" id="PTHR33295:SF20">
    <property type="entry name" value="ATPASE"/>
    <property type="match status" value="1"/>
</dbReference>
<dbReference type="InterPro" id="IPR027417">
    <property type="entry name" value="P-loop_NTPase"/>
</dbReference>
<dbReference type="Pfam" id="PF13173">
    <property type="entry name" value="AAA_14"/>
    <property type="match status" value="1"/>
</dbReference>
<feature type="domain" description="AAA" evidence="1">
    <location>
        <begin position="39"/>
        <end position="174"/>
    </location>
</feature>
<feature type="domain" description="DUF4143" evidence="2">
    <location>
        <begin position="222"/>
        <end position="368"/>
    </location>
</feature>
<dbReference type="RefSeq" id="WP_060830651.1">
    <property type="nucleotide sequence ID" value="NZ_CALHNL010000023.1"/>
</dbReference>
<dbReference type="Proteomes" id="UP000219259">
    <property type="component" value="Unassembled WGS sequence"/>
</dbReference>
<accession>A0A1D3UD87</accession>
<evidence type="ECO:0000313" key="3">
    <source>
        <dbReference type="EMBL" id="PDP43104.1"/>
    </source>
</evidence>
<dbReference type="EMBL" id="FMMM01000016">
    <property type="protein sequence ID" value="SCQ18117.1"/>
    <property type="molecule type" value="Genomic_DNA"/>
</dbReference>
<dbReference type="InterPro" id="IPR025420">
    <property type="entry name" value="DUF4143"/>
</dbReference>
<evidence type="ECO:0000313" key="6">
    <source>
        <dbReference type="Proteomes" id="UP000219259"/>
    </source>
</evidence>
<dbReference type="OrthoDB" id="9801840at2"/>
<dbReference type="Proteomes" id="UP000182057">
    <property type="component" value="Unassembled WGS sequence"/>
</dbReference>
<evidence type="ECO:0000313" key="5">
    <source>
        <dbReference type="Proteomes" id="UP000182057"/>
    </source>
</evidence>
<proteinExistence type="predicted"/>
<dbReference type="SUPFAM" id="SSF52540">
    <property type="entry name" value="P-loop containing nucleoside triphosphate hydrolases"/>
    <property type="match status" value="1"/>
</dbReference>
<protein>
    <submittedName>
        <fullName evidence="3">AAA family ATPase</fullName>
    </submittedName>
</protein>
<sequence>MDEKLQTLRKYNLWDSAPFDFGYERSGYTDKIAAYTGNRLIKVLVGQRRAGKSYLLRQVARRLVEDGVKAENTLIINRELSDFDFLVTHQDLDELLRLYKSELKPEGKVYVFIDEVQMIEGWEKTVNSCSQDYAEEYEVFVSGSNSRLLSGELATLLSGRYVCFEILPFSFSEYAGISGKVADKACYTEYMNGGGLPELFALPHPELKRNYVAAVKDTVLLRDIIQRRSIRDPKLLEDIFVFLVNNASNLVSVSGIVNYFKSQGRKTSYDAVSNYIGYIEDTFLVHRCDRYDIRGKDTIAGNAKYYVNDLAYRNYLYPGYGYGFGYLLETLVYLELRRAGYDVYTGVAKGKEVDFVARKADRIVYLQCAYLLADEATVEREYSALEAIADNFEKVVVSLDDLTLPLREGIRHVQAWKLAELL</sequence>
<name>A0A1D3UD87_TANFO</name>
<evidence type="ECO:0000259" key="1">
    <source>
        <dbReference type="Pfam" id="PF13173"/>
    </source>
</evidence>
<gene>
    <name evidence="3" type="ORF">CLI86_10140</name>
    <name evidence="4" type="ORF">TFUB20_00240</name>
</gene>
<dbReference type="PANTHER" id="PTHR33295">
    <property type="entry name" value="ATPASE"/>
    <property type="match status" value="1"/>
</dbReference>
<dbReference type="Pfam" id="PF13635">
    <property type="entry name" value="DUF4143"/>
    <property type="match status" value="1"/>
</dbReference>